<dbReference type="OrthoDB" id="5133123at2759"/>
<reference evidence="2" key="2">
    <citation type="submission" date="2020-02" db="EMBL/GenBank/DDBJ databases">
        <title>Identification and distribution of gene clusters putatively required for synthesis of sphingolipid metabolism inhibitors in phylogenetically diverse species of the filamentous fungus Fusarium.</title>
        <authorList>
            <person name="Kim H.-S."/>
            <person name="Busman M."/>
            <person name="Brown D.W."/>
            <person name="Divon H."/>
            <person name="Uhlig S."/>
            <person name="Proctor R.H."/>
        </authorList>
    </citation>
    <scope>NUCLEOTIDE SEQUENCE</scope>
    <source>
        <strain evidence="2">NRRL 25174</strain>
    </source>
</reference>
<dbReference type="Proteomes" id="UP000730481">
    <property type="component" value="Unassembled WGS sequence"/>
</dbReference>
<organism evidence="2 3">
    <name type="scientific">Fusarium beomiforme</name>
    <dbReference type="NCBI Taxonomy" id="44412"/>
    <lineage>
        <taxon>Eukaryota</taxon>
        <taxon>Fungi</taxon>
        <taxon>Dikarya</taxon>
        <taxon>Ascomycota</taxon>
        <taxon>Pezizomycotina</taxon>
        <taxon>Sordariomycetes</taxon>
        <taxon>Hypocreomycetidae</taxon>
        <taxon>Hypocreales</taxon>
        <taxon>Nectriaceae</taxon>
        <taxon>Fusarium</taxon>
        <taxon>Fusarium burgessii species complex</taxon>
    </lineage>
</organism>
<comment type="caution">
    <text evidence="2">The sequence shown here is derived from an EMBL/GenBank/DDBJ whole genome shotgun (WGS) entry which is preliminary data.</text>
</comment>
<reference evidence="2" key="1">
    <citation type="journal article" date="2017" name="Mycologia">
        <title>Fusarium algeriense, sp. nov., a novel toxigenic crown rot pathogen of durum wheat from Algeria is nested in the Fusarium burgessii species complex.</title>
        <authorList>
            <person name="Laraba I."/>
            <person name="Keddad A."/>
            <person name="Boureghda H."/>
            <person name="Abdallah N."/>
            <person name="Vaughan M.M."/>
            <person name="Proctor R.H."/>
            <person name="Busman M."/>
            <person name="O'Donnell K."/>
        </authorList>
    </citation>
    <scope>NUCLEOTIDE SEQUENCE</scope>
    <source>
        <strain evidence="2">NRRL 25174</strain>
    </source>
</reference>
<name>A0A9P5A9T4_9HYPO</name>
<evidence type="ECO:0000313" key="3">
    <source>
        <dbReference type="Proteomes" id="UP000730481"/>
    </source>
</evidence>
<evidence type="ECO:0000256" key="1">
    <source>
        <dbReference type="SAM" id="SignalP"/>
    </source>
</evidence>
<feature type="signal peptide" evidence="1">
    <location>
        <begin position="1"/>
        <end position="17"/>
    </location>
</feature>
<sequence length="117" mass="12692">MHISSLIFSTLLTAVSAAELKVNYYTDGGCKDYAGVSLHPVTGSGWGCYNYQWSGSNSANIADCTFPNGKCVCTFYTHKDCKGASESVVYPDDNCASNWGHGWESMKCGVVHDPFKE</sequence>
<evidence type="ECO:0000313" key="2">
    <source>
        <dbReference type="EMBL" id="KAF4334072.1"/>
    </source>
</evidence>
<dbReference type="AlphaFoldDB" id="A0A9P5A9T4"/>
<dbReference type="EMBL" id="PVQB02000733">
    <property type="protein sequence ID" value="KAF4334072.1"/>
    <property type="molecule type" value="Genomic_DNA"/>
</dbReference>
<keyword evidence="1" id="KW-0732">Signal</keyword>
<accession>A0A9P5A9T4</accession>
<protein>
    <recommendedName>
        <fullName evidence="4">Small secreted protein</fullName>
    </recommendedName>
</protein>
<evidence type="ECO:0008006" key="4">
    <source>
        <dbReference type="Google" id="ProtNLM"/>
    </source>
</evidence>
<keyword evidence="3" id="KW-1185">Reference proteome</keyword>
<gene>
    <name evidence="2" type="ORF">FBEOM_12083</name>
</gene>
<feature type="chain" id="PRO_5040192201" description="Small secreted protein" evidence="1">
    <location>
        <begin position="18"/>
        <end position="117"/>
    </location>
</feature>
<proteinExistence type="predicted"/>